<dbReference type="SUPFAM" id="SSF53850">
    <property type="entry name" value="Periplasmic binding protein-like II"/>
    <property type="match status" value="1"/>
</dbReference>
<dbReference type="Proteomes" id="UP000030595">
    <property type="component" value="Unassembled WGS sequence"/>
</dbReference>
<dbReference type="GO" id="GO:0009228">
    <property type="term" value="P:thiamine biosynthetic process"/>
    <property type="evidence" value="ECO:0007669"/>
    <property type="project" value="InterPro"/>
</dbReference>
<feature type="chain" id="PRO_5039055677" description="SsuA/THI5-like domain-containing protein" evidence="1">
    <location>
        <begin position="21"/>
        <end position="337"/>
    </location>
</feature>
<dbReference type="PANTHER" id="PTHR31528">
    <property type="entry name" value="4-AMINO-5-HYDROXYMETHYL-2-METHYLPYRIMIDINE PHOSPHATE SYNTHASE THI11-RELATED"/>
    <property type="match status" value="1"/>
</dbReference>
<dbReference type="Gene3D" id="3.40.190.10">
    <property type="entry name" value="Periplasmic binding protein-like II"/>
    <property type="match status" value="2"/>
</dbReference>
<reference evidence="3 4" key="1">
    <citation type="submission" date="2014-02" db="EMBL/GenBank/DDBJ databases">
        <title>Draft genome sequence of Lysinibacillus massiliensis CCUG 49529.</title>
        <authorList>
            <person name="Zhang F."/>
            <person name="Wang G."/>
            <person name="Zhang L."/>
        </authorList>
    </citation>
    <scope>NUCLEOTIDE SEQUENCE [LARGE SCALE GENOMIC DNA]</scope>
    <source>
        <strain evidence="3 4">CCUG 49529</strain>
    </source>
</reference>
<accession>A0A0A3JWI3</accession>
<proteinExistence type="predicted"/>
<keyword evidence="4" id="KW-1185">Reference proteome</keyword>
<dbReference type="PANTHER" id="PTHR31528:SF3">
    <property type="entry name" value="THIAMINE BIOSYNTHESIS PROTEIN HI_0357-RELATED"/>
    <property type="match status" value="1"/>
</dbReference>
<name>A0A0A3JWI3_9BACL</name>
<dbReference type="RefSeq" id="WP_036173715.1">
    <property type="nucleotide sequence ID" value="NZ_AVCZ01000007.1"/>
</dbReference>
<gene>
    <name evidence="3" type="ORF">CD30_05865</name>
</gene>
<feature type="domain" description="SsuA/THI5-like" evidence="2">
    <location>
        <begin position="56"/>
        <end position="261"/>
    </location>
</feature>
<evidence type="ECO:0000313" key="3">
    <source>
        <dbReference type="EMBL" id="KGR91347.1"/>
    </source>
</evidence>
<sequence length="337" mass="37797">MKKFLFIISVLLLIILTACSNSESNLTSENTTKESTQVENEELAKVSQVTNWFAEAEHGGLYAAMNQGYYEDEGLEMTIESGGPQVSAIQLVATGQHQFGMADADQILIARSEGIPLVAIATIFQKNPLALFTHEGDVLNTPTDLSNKTLYKIPGLPYWEFIKTKFNPENVNEMTYTGSLSPFMTEKGSANQGYITSESFSLEAENFGYESNLIADFAGYNPYVMTLFTTEDYMNKHPDIVAAYVKASVDGYNYYKDHSEEINPYIQEFNPDYSLEMFNYSADQSREFIFGGDAETNGMGYMSGERWKILKEQLVEAGLLEDSFDETQAFTTEFLPK</sequence>
<evidence type="ECO:0000313" key="4">
    <source>
        <dbReference type="Proteomes" id="UP000030595"/>
    </source>
</evidence>
<dbReference type="InterPro" id="IPR015168">
    <property type="entry name" value="SsuA/THI5"/>
</dbReference>
<dbReference type="AlphaFoldDB" id="A0A0A3JWI3"/>
<protein>
    <recommendedName>
        <fullName evidence="2">SsuA/THI5-like domain-containing protein</fullName>
    </recommendedName>
</protein>
<dbReference type="PROSITE" id="PS51257">
    <property type="entry name" value="PROKAR_LIPOPROTEIN"/>
    <property type="match status" value="1"/>
</dbReference>
<dbReference type="EMBL" id="JPVQ01000007">
    <property type="protein sequence ID" value="KGR91347.1"/>
    <property type="molecule type" value="Genomic_DNA"/>
</dbReference>
<dbReference type="eggNOG" id="COG0715">
    <property type="taxonomic scope" value="Bacteria"/>
</dbReference>
<comment type="caution">
    <text evidence="3">The sequence shown here is derived from an EMBL/GenBank/DDBJ whole genome shotgun (WGS) entry which is preliminary data.</text>
</comment>
<feature type="signal peptide" evidence="1">
    <location>
        <begin position="1"/>
        <end position="20"/>
    </location>
</feature>
<dbReference type="Pfam" id="PF09084">
    <property type="entry name" value="NMT1"/>
    <property type="match status" value="1"/>
</dbReference>
<dbReference type="InterPro" id="IPR027939">
    <property type="entry name" value="NMT1/THI5"/>
</dbReference>
<evidence type="ECO:0000259" key="2">
    <source>
        <dbReference type="Pfam" id="PF09084"/>
    </source>
</evidence>
<keyword evidence="1" id="KW-0732">Signal</keyword>
<evidence type="ECO:0000256" key="1">
    <source>
        <dbReference type="SAM" id="SignalP"/>
    </source>
</evidence>
<organism evidence="3 4">
    <name type="scientific">Ureibacillus massiliensis 4400831 = CIP 108448 = CCUG 49529</name>
    <dbReference type="NCBI Taxonomy" id="1211035"/>
    <lineage>
        <taxon>Bacteria</taxon>
        <taxon>Bacillati</taxon>
        <taxon>Bacillota</taxon>
        <taxon>Bacilli</taxon>
        <taxon>Bacillales</taxon>
        <taxon>Caryophanaceae</taxon>
        <taxon>Ureibacillus</taxon>
    </lineage>
</organism>
<dbReference type="OrthoDB" id="9815602at2"/>